<dbReference type="Gene3D" id="3.80.10.10">
    <property type="entry name" value="Ribonuclease Inhibitor"/>
    <property type="match status" value="1"/>
</dbReference>
<name>A0AAV5ATR5_9AGAM</name>
<accession>A0AAV5ATR5</accession>
<reference evidence="1" key="1">
    <citation type="submission" date="2021-10" db="EMBL/GenBank/DDBJ databases">
        <title>De novo Genome Assembly of Clathrus columnatus (Basidiomycota, Fungi) Using Illumina and Nanopore Sequence Data.</title>
        <authorList>
            <person name="Ogiso-Tanaka E."/>
            <person name="Itagaki H."/>
            <person name="Hosoya T."/>
            <person name="Hosaka K."/>
        </authorList>
    </citation>
    <scope>NUCLEOTIDE SEQUENCE</scope>
    <source>
        <strain evidence="1">MO-923</strain>
    </source>
</reference>
<dbReference type="AlphaFoldDB" id="A0AAV5ATR5"/>
<organism evidence="1 2">
    <name type="scientific">Clathrus columnatus</name>
    <dbReference type="NCBI Taxonomy" id="1419009"/>
    <lineage>
        <taxon>Eukaryota</taxon>
        <taxon>Fungi</taxon>
        <taxon>Dikarya</taxon>
        <taxon>Basidiomycota</taxon>
        <taxon>Agaricomycotina</taxon>
        <taxon>Agaricomycetes</taxon>
        <taxon>Phallomycetidae</taxon>
        <taxon>Phallales</taxon>
        <taxon>Clathraceae</taxon>
        <taxon>Clathrus</taxon>
    </lineage>
</organism>
<evidence type="ECO:0000313" key="2">
    <source>
        <dbReference type="Proteomes" id="UP001050691"/>
    </source>
</evidence>
<comment type="caution">
    <text evidence="1">The sequence shown here is derived from an EMBL/GenBank/DDBJ whole genome shotgun (WGS) entry which is preliminary data.</text>
</comment>
<evidence type="ECO:0000313" key="1">
    <source>
        <dbReference type="EMBL" id="GJJ16149.1"/>
    </source>
</evidence>
<dbReference type="EMBL" id="BPWL01000013">
    <property type="protein sequence ID" value="GJJ16149.1"/>
    <property type="molecule type" value="Genomic_DNA"/>
</dbReference>
<dbReference type="Proteomes" id="UP001050691">
    <property type="component" value="Unassembled WGS sequence"/>
</dbReference>
<proteinExistence type="predicted"/>
<dbReference type="SUPFAM" id="SSF52058">
    <property type="entry name" value="L domain-like"/>
    <property type="match status" value="1"/>
</dbReference>
<sequence>MPYPEGLSLDTIWDEIAHFLDSTKDLLSLASTCHTFKELIIPDHLHYRHLSVNICKPSVWEFLERRPRLGKSVRSIELSNKIREDFLPPALSVLTKRTPANISDKDIAAFKSAVSCIPLLKNLYWDCMGSGSPEQLIDISHTLTTSAPCLEGLDINLSDLTIMMPDQQQMKRLSIWSLTSLKRVILRTSYPSPDGIRMILSCPNIEDLYSEATSSMDTFPFYLMQQANWKNLRRLEFQELSLQNEEERDIDISAIVTSFFVQHPNIECLRFYASSDTPVPTLPPSSLPKLRSFSSDLSVVTSLLSRTIMSRLVHLTCTVTEVDPSILPQMDKLESLRLFGNANGNGPELIDPFLSKAPSLKKISVDIRDISMLHFGYTIKSPPELHNKDTQDQYIALFLKYPQSKLTHICIISPMIIRAGTSDDDKIKSEVGVVCEKLSALRALRYAHIDGGYVELERDENGMYYGCHSVSLNETGHSSSWGGFFFDLSD</sequence>
<keyword evidence="2" id="KW-1185">Reference proteome</keyword>
<gene>
    <name evidence="1" type="ORF">Clacol_010429</name>
</gene>
<dbReference type="InterPro" id="IPR032675">
    <property type="entry name" value="LRR_dom_sf"/>
</dbReference>
<evidence type="ECO:0008006" key="3">
    <source>
        <dbReference type="Google" id="ProtNLM"/>
    </source>
</evidence>
<protein>
    <recommendedName>
        <fullName evidence="3">F-box domain-containing protein</fullName>
    </recommendedName>
</protein>